<feature type="domain" description="EamA" evidence="6">
    <location>
        <begin position="7"/>
        <end position="130"/>
    </location>
</feature>
<evidence type="ECO:0000256" key="1">
    <source>
        <dbReference type="ARBA" id="ARBA00004141"/>
    </source>
</evidence>
<feature type="transmembrane region" description="Helical" evidence="5">
    <location>
        <begin position="209"/>
        <end position="233"/>
    </location>
</feature>
<dbReference type="InterPro" id="IPR050638">
    <property type="entry name" value="AA-Vitamin_Transporters"/>
</dbReference>
<dbReference type="RefSeq" id="WP_136990450.1">
    <property type="nucleotide sequence ID" value="NZ_SZPQ01000016.1"/>
</dbReference>
<dbReference type="Proteomes" id="UP000305202">
    <property type="component" value="Unassembled WGS sequence"/>
</dbReference>
<evidence type="ECO:0000313" key="7">
    <source>
        <dbReference type="EMBL" id="TKI05989.1"/>
    </source>
</evidence>
<dbReference type="EMBL" id="SZPQ01000016">
    <property type="protein sequence ID" value="TKI05989.1"/>
    <property type="molecule type" value="Genomic_DNA"/>
</dbReference>
<accession>A0ABY2SQ74</accession>
<dbReference type="PANTHER" id="PTHR32322">
    <property type="entry name" value="INNER MEMBRANE TRANSPORTER"/>
    <property type="match status" value="1"/>
</dbReference>
<evidence type="ECO:0000256" key="2">
    <source>
        <dbReference type="ARBA" id="ARBA00022692"/>
    </source>
</evidence>
<evidence type="ECO:0000256" key="5">
    <source>
        <dbReference type="SAM" id="Phobius"/>
    </source>
</evidence>
<dbReference type="PANTHER" id="PTHR32322:SF9">
    <property type="entry name" value="AMINO-ACID METABOLITE EFFLUX PUMP-RELATED"/>
    <property type="match status" value="1"/>
</dbReference>
<keyword evidence="8" id="KW-1185">Reference proteome</keyword>
<dbReference type="SUPFAM" id="SSF103481">
    <property type="entry name" value="Multidrug resistance efflux transporter EmrE"/>
    <property type="match status" value="2"/>
</dbReference>
<feature type="transmembrane region" description="Helical" evidence="5">
    <location>
        <begin position="276"/>
        <end position="296"/>
    </location>
</feature>
<dbReference type="Pfam" id="PF00892">
    <property type="entry name" value="EamA"/>
    <property type="match status" value="2"/>
</dbReference>
<sequence>MSTKDTILALCVILVWGLNFVVIKVGVTGMPPFLLAGIRFVLISFPLVLFVKPPKVDLKLLILYGMSISFGQFALLFLAIKLGMPSGIASLVVQAQAFFTILLGKSLGEKIKWFNTIGMIVAVIGMYVVGTGVKNIDTHGLNLTTMLLTLGAALCWGIGNITNKLIMKDGAKVNGLSLVVWGALVPIIPFFLCSFIFEGTDNIIFSLKNINGSTIFSIVYLSFIASIVGFVLWSNLMSRYESSKVAPLTLVVPIIGMISSYFILGETVTGKQIVGATIVIIALLINNFGGKFLVLISEKHHA</sequence>
<feature type="transmembrane region" description="Helical" evidence="5">
    <location>
        <begin position="7"/>
        <end position="27"/>
    </location>
</feature>
<evidence type="ECO:0000313" key="8">
    <source>
        <dbReference type="Proteomes" id="UP000305202"/>
    </source>
</evidence>
<gene>
    <name evidence="7" type="ORF">FCN80_12310</name>
</gene>
<comment type="caution">
    <text evidence="7">The sequence shown here is derived from an EMBL/GenBank/DDBJ whole genome shotgun (WGS) entry which is preliminary data.</text>
</comment>
<evidence type="ECO:0000256" key="4">
    <source>
        <dbReference type="ARBA" id="ARBA00023136"/>
    </source>
</evidence>
<keyword evidence="2 5" id="KW-0812">Transmembrane</keyword>
<reference evidence="7 8" key="1">
    <citation type="submission" date="2019-04" db="EMBL/GenBank/DDBJ databases">
        <authorList>
            <person name="Li M."/>
            <person name="Gao C."/>
        </authorList>
    </citation>
    <scope>NUCLEOTIDE SEQUENCE [LARGE SCALE GENOMIC DNA]</scope>
    <source>
        <strain evidence="7 8">BGMRC 2031</strain>
    </source>
</reference>
<feature type="transmembrane region" description="Helical" evidence="5">
    <location>
        <begin position="245"/>
        <end position="264"/>
    </location>
</feature>
<organism evidence="7 8">
    <name type="scientific">Martelella alba</name>
    <dbReference type="NCBI Taxonomy" id="2590451"/>
    <lineage>
        <taxon>Bacteria</taxon>
        <taxon>Pseudomonadati</taxon>
        <taxon>Pseudomonadota</taxon>
        <taxon>Alphaproteobacteria</taxon>
        <taxon>Hyphomicrobiales</taxon>
        <taxon>Aurantimonadaceae</taxon>
        <taxon>Martelella</taxon>
    </lineage>
</organism>
<proteinExistence type="predicted"/>
<feature type="transmembrane region" description="Helical" evidence="5">
    <location>
        <begin position="86"/>
        <end position="104"/>
    </location>
</feature>
<feature type="transmembrane region" description="Helical" evidence="5">
    <location>
        <begin position="111"/>
        <end position="129"/>
    </location>
</feature>
<evidence type="ECO:0000256" key="3">
    <source>
        <dbReference type="ARBA" id="ARBA00022989"/>
    </source>
</evidence>
<comment type="subcellular location">
    <subcellularLocation>
        <location evidence="1">Membrane</location>
        <topology evidence="1">Multi-pass membrane protein</topology>
    </subcellularLocation>
</comment>
<evidence type="ECO:0000259" key="6">
    <source>
        <dbReference type="Pfam" id="PF00892"/>
    </source>
</evidence>
<feature type="domain" description="EamA" evidence="6">
    <location>
        <begin position="145"/>
        <end position="287"/>
    </location>
</feature>
<protein>
    <submittedName>
        <fullName evidence="7">O-acetylserine/cysteine exporter</fullName>
    </submittedName>
</protein>
<dbReference type="InterPro" id="IPR000620">
    <property type="entry name" value="EamA_dom"/>
</dbReference>
<keyword evidence="3 5" id="KW-1133">Transmembrane helix</keyword>
<feature type="transmembrane region" description="Helical" evidence="5">
    <location>
        <begin position="33"/>
        <end position="51"/>
    </location>
</feature>
<feature type="transmembrane region" description="Helical" evidence="5">
    <location>
        <begin position="173"/>
        <end position="197"/>
    </location>
</feature>
<keyword evidence="4 5" id="KW-0472">Membrane</keyword>
<dbReference type="InterPro" id="IPR037185">
    <property type="entry name" value="EmrE-like"/>
</dbReference>
<feature type="transmembrane region" description="Helical" evidence="5">
    <location>
        <begin position="141"/>
        <end position="161"/>
    </location>
</feature>
<name>A0ABY2SQ74_9HYPH</name>
<feature type="transmembrane region" description="Helical" evidence="5">
    <location>
        <begin position="58"/>
        <end position="80"/>
    </location>
</feature>